<name>A0A836GBG7_9TRYP</name>
<dbReference type="RefSeq" id="XP_067060545.1">
    <property type="nucleotide sequence ID" value="XM_067204993.1"/>
</dbReference>
<dbReference type="EMBL" id="JAFHLR010000032">
    <property type="protein sequence ID" value="KAG5470279.1"/>
    <property type="molecule type" value="Genomic_DNA"/>
</dbReference>
<organism evidence="1 2">
    <name type="scientific">Leishmania orientalis</name>
    <dbReference type="NCBI Taxonomy" id="2249476"/>
    <lineage>
        <taxon>Eukaryota</taxon>
        <taxon>Discoba</taxon>
        <taxon>Euglenozoa</taxon>
        <taxon>Kinetoplastea</taxon>
        <taxon>Metakinetoplastina</taxon>
        <taxon>Trypanosomatida</taxon>
        <taxon>Trypanosomatidae</taxon>
        <taxon>Leishmaniinae</taxon>
        <taxon>Leishmania</taxon>
    </lineage>
</organism>
<keyword evidence="2" id="KW-1185">Reference proteome</keyword>
<dbReference type="GeneID" id="92358927"/>
<reference evidence="2" key="2">
    <citation type="journal article" date="2021" name="Sci. Data">
        <title>Chromosome-scale genome sequencing, assembly and annotation of six genomes from subfamily Leishmaniinae.</title>
        <authorList>
            <person name="Almutairi H."/>
            <person name="Urbaniak M.D."/>
            <person name="Bates M.D."/>
            <person name="Jariyapan N."/>
            <person name="Kwakye-Nuako G."/>
            <person name="Thomaz Soccol V."/>
            <person name="Al-Salem W.S."/>
            <person name="Dillon R.J."/>
            <person name="Bates P.A."/>
            <person name="Gatherer D."/>
        </authorList>
    </citation>
    <scope>NUCLEOTIDE SEQUENCE [LARGE SCALE GENOMIC DNA]</scope>
</reference>
<protein>
    <submittedName>
        <fullName evidence="1">Uncharacterized protein</fullName>
    </submittedName>
</protein>
<dbReference type="Proteomes" id="UP000674143">
    <property type="component" value="Unassembled WGS sequence"/>
</dbReference>
<comment type="caution">
    <text evidence="1">The sequence shown here is derived from an EMBL/GenBank/DDBJ whole genome shotgun (WGS) entry which is preliminary data.</text>
</comment>
<proteinExistence type="predicted"/>
<reference evidence="2" key="1">
    <citation type="journal article" date="2021" name="Microbiol. Resour. Announc.">
        <title>LGAAP: Leishmaniinae Genome Assembly and Annotation Pipeline.</title>
        <authorList>
            <person name="Almutairi H."/>
            <person name="Urbaniak M.D."/>
            <person name="Bates M.D."/>
            <person name="Jariyapan N."/>
            <person name="Kwakye-Nuako G."/>
            <person name="Thomaz-Soccol V."/>
            <person name="Al-Salem W.S."/>
            <person name="Dillon R.J."/>
            <person name="Bates P.A."/>
            <person name="Gatherer D."/>
        </authorList>
    </citation>
    <scope>NUCLEOTIDE SEQUENCE [LARGE SCALE GENOMIC DNA]</scope>
</reference>
<evidence type="ECO:0000313" key="2">
    <source>
        <dbReference type="Proteomes" id="UP000674143"/>
    </source>
</evidence>
<gene>
    <name evidence="1" type="ORF">LSCM4_02974</name>
</gene>
<accession>A0A836GBG7</accession>
<sequence>MSHSYVCILHSSNGRYTDDLVGNALRCSHAVQCSVRAGAPDFIPSIAVFFADPYRGIECVYSSALPDRNHALDRVGATYPPLADATGSVFSLEEDGGDGRTGSGAAERTVAFAQLFRLRSPLLLQQSILRAAQERNSTLPTTAAAADASSLEGPGNFSAATSASASLSSDASDMWSSLAGALLASLCYLQAHPSSAFCAVTRNEAGDEAGEGPEEAASADAAGSGAVNSAPPLRSAGSVLVFSNAKAAVVPPYSSECALAMAAVTASKMGVIVSCFGEAVQEPDSTENRLVALATSLGGFCAGRFSLRDLGHLLDGANAAVSLIGSRARQKRDRIAAQYVVSPTMLPQVPPRVRRAADVDSAEDLILDLKKARTEAADTAVASGAKGGEHASYLGWLCPSCMAIIYRPSREVAGATISGDGAEEGSGSGTAQVVNPRCPYCCKS</sequence>
<evidence type="ECO:0000313" key="1">
    <source>
        <dbReference type="EMBL" id="KAG5470279.1"/>
    </source>
</evidence>
<dbReference type="KEGG" id="loi:92358927"/>
<dbReference type="AlphaFoldDB" id="A0A836GBG7"/>